<dbReference type="GO" id="GO:0016740">
    <property type="term" value="F:transferase activity"/>
    <property type="evidence" value="ECO:0007669"/>
    <property type="project" value="UniProtKB-KW"/>
</dbReference>
<protein>
    <submittedName>
        <fullName evidence="1">Phosphotransferase enzyme family protein</fullName>
    </submittedName>
</protein>
<dbReference type="STRING" id="1271860.SAMN05216174_105231"/>
<proteinExistence type="predicted"/>
<dbReference type="EMBL" id="FMZZ01000005">
    <property type="protein sequence ID" value="SDC90431.1"/>
    <property type="molecule type" value="Genomic_DNA"/>
</dbReference>
<keyword evidence="1" id="KW-0808">Transferase</keyword>
<name>A0A1G6QE29_9PSEU</name>
<reference evidence="2" key="1">
    <citation type="submission" date="2016-10" db="EMBL/GenBank/DDBJ databases">
        <authorList>
            <person name="Varghese N."/>
            <person name="Submissions S."/>
        </authorList>
    </citation>
    <scope>NUCLEOTIDE SEQUENCE [LARGE SCALE GENOMIC DNA]</scope>
    <source>
        <strain evidence="2">IBRC-M 10403</strain>
    </source>
</reference>
<dbReference type="Proteomes" id="UP000199501">
    <property type="component" value="Unassembled WGS sequence"/>
</dbReference>
<dbReference type="OrthoDB" id="101887at2"/>
<keyword evidence="2" id="KW-1185">Reference proteome</keyword>
<gene>
    <name evidence="1" type="ORF">SAMN05216174_105231</name>
</gene>
<evidence type="ECO:0000313" key="2">
    <source>
        <dbReference type="Proteomes" id="UP000199501"/>
    </source>
</evidence>
<dbReference type="InterPro" id="IPR011009">
    <property type="entry name" value="Kinase-like_dom_sf"/>
</dbReference>
<dbReference type="SUPFAM" id="SSF56112">
    <property type="entry name" value="Protein kinase-like (PK-like)"/>
    <property type="match status" value="1"/>
</dbReference>
<dbReference type="AlphaFoldDB" id="A0A1G6QE29"/>
<organism evidence="1 2">
    <name type="scientific">Actinokineospora iranica</name>
    <dbReference type="NCBI Taxonomy" id="1271860"/>
    <lineage>
        <taxon>Bacteria</taxon>
        <taxon>Bacillati</taxon>
        <taxon>Actinomycetota</taxon>
        <taxon>Actinomycetes</taxon>
        <taxon>Pseudonocardiales</taxon>
        <taxon>Pseudonocardiaceae</taxon>
        <taxon>Actinokineospora</taxon>
    </lineage>
</organism>
<accession>A0A1G6QE29</accession>
<sequence>MRHSVRVEFGTRVWSSPAWRGKAVSWLDRRLAEAGIARTGPVAQPRTRPWSTVLTAPTSAGPVWFKATRPETGFEVALYAVLRDLAPDRVLPPIAADADRGWLLLPDGGPALADNAALIEFLPLYGRLQRDLAPHVGRLLAAGVADMRPAVLPTRFAEAVALVGDVPDRVAAMADTVAKWCARLAASPVPASIDHQDPHRGNVFRDGRFLDWGDSVVAHPFTTMLAVLGRMSRVDQATVLRARDAYLEPFTDLAAHRDLVADLELACRLGKIVRVFTWQRAIAGEPTEFADQPRVNLVAVANPSYLLAAMAASSGAANSGRQISRSGR</sequence>
<evidence type="ECO:0000313" key="1">
    <source>
        <dbReference type="EMBL" id="SDC90431.1"/>
    </source>
</evidence>